<keyword evidence="1" id="KW-1133">Transmembrane helix</keyword>
<sequence>MINTNLSKQKGGNSQALLEIIFGILTIAVPLLFYSWLMSRKKSESNDDKNK</sequence>
<proteinExistence type="predicted"/>
<accession>A0A5E8CHJ2</accession>
<reference evidence="2" key="1">
    <citation type="submission" date="2019-09" db="EMBL/GenBank/DDBJ databases">
        <authorList>
            <person name="Needham M D."/>
        </authorList>
    </citation>
    <scope>NUCLEOTIDE SEQUENCE</scope>
</reference>
<keyword evidence="1" id="KW-0812">Transmembrane</keyword>
<organism evidence="2">
    <name type="scientific">seawater metagenome</name>
    <dbReference type="NCBI Taxonomy" id="1561972"/>
    <lineage>
        <taxon>unclassified sequences</taxon>
        <taxon>metagenomes</taxon>
        <taxon>ecological metagenomes</taxon>
    </lineage>
</organism>
<name>A0A5E8CHJ2_9ZZZZ</name>
<dbReference type="AlphaFoldDB" id="A0A5E8CHJ2"/>
<gene>
    <name evidence="2" type="ORF">CPAV1605_242</name>
</gene>
<feature type="transmembrane region" description="Helical" evidence="1">
    <location>
        <begin position="20"/>
        <end position="37"/>
    </location>
</feature>
<keyword evidence="1" id="KW-0472">Membrane</keyword>
<protein>
    <submittedName>
        <fullName evidence="2">Uncharacterized protein</fullName>
    </submittedName>
</protein>
<dbReference type="EMBL" id="CABVLZ010000001">
    <property type="protein sequence ID" value="VVU94517.1"/>
    <property type="molecule type" value="Genomic_DNA"/>
</dbReference>
<evidence type="ECO:0000313" key="2">
    <source>
        <dbReference type="EMBL" id="VVU94517.1"/>
    </source>
</evidence>
<evidence type="ECO:0000256" key="1">
    <source>
        <dbReference type="SAM" id="Phobius"/>
    </source>
</evidence>